<dbReference type="EMBL" id="GL945437">
    <property type="protein sequence ID" value="EGO22152.1"/>
    <property type="molecule type" value="Genomic_DNA"/>
</dbReference>
<name>F8P3Q3_SERL9</name>
<keyword evidence="1" id="KW-0472">Membrane</keyword>
<organism>
    <name type="scientific">Serpula lacrymans var. lacrymans (strain S7.9)</name>
    <name type="common">Dry rot fungus</name>
    <dbReference type="NCBI Taxonomy" id="578457"/>
    <lineage>
        <taxon>Eukaryota</taxon>
        <taxon>Fungi</taxon>
        <taxon>Dikarya</taxon>
        <taxon>Basidiomycota</taxon>
        <taxon>Agaricomycotina</taxon>
        <taxon>Agaricomycetes</taxon>
        <taxon>Agaricomycetidae</taxon>
        <taxon>Boletales</taxon>
        <taxon>Coniophorineae</taxon>
        <taxon>Serpulaceae</taxon>
        <taxon>Serpula</taxon>
    </lineage>
</organism>
<keyword evidence="1" id="KW-0812">Transmembrane</keyword>
<proteinExistence type="predicted"/>
<dbReference type="InterPro" id="IPR045340">
    <property type="entry name" value="DUF6533"/>
</dbReference>
<feature type="transmembrane region" description="Helical" evidence="1">
    <location>
        <begin position="6"/>
        <end position="29"/>
    </location>
</feature>
<dbReference type="OrthoDB" id="2679643at2759"/>
<keyword evidence="1" id="KW-1133">Transmembrane helix</keyword>
<dbReference type="KEGG" id="sla:SERLADRAFT_472549"/>
<evidence type="ECO:0000259" key="2">
    <source>
        <dbReference type="Pfam" id="PF20151"/>
    </source>
</evidence>
<evidence type="ECO:0000313" key="3">
    <source>
        <dbReference type="EMBL" id="EGO22152.1"/>
    </source>
</evidence>
<feature type="transmembrane region" description="Helical" evidence="1">
    <location>
        <begin position="167"/>
        <end position="189"/>
    </location>
</feature>
<sequence>MSNADLELTLIALFGARYLAMACYSLIIYDHALTLDREIEHFWCTAWSFSHVLFFLVRYLSLCQIITDMISILSTGLNNAVCIKVYLTGYSLDTILLITVQGMLTLRTWYLFAGRRLIQWLVAAGFAISLIATIPVVVQPVRQLQITTVQIPDVSGCVYDPTLDKLWAAYIPALFIHSMLYCFLVYRVISCRDTMTDTPLLKRFHKEGGFVYLLTAVGILYTLIGSLMPNVPSMFIPATYGSVVLAISTVTTTRLMLRIHSLASQLHVSTTWLLNHAELARSHWRKGANEGELIVEVRVDDMDRFELPRICVSPFAFEMPNSASVAVKVQ</sequence>
<reference evidence="3" key="1">
    <citation type="submission" date="2011-04" db="EMBL/GenBank/DDBJ databases">
        <title>Evolution of plant cell wall degrading machinery underlies the functional diversity of forest fungi.</title>
        <authorList>
            <consortium name="US DOE Joint Genome Institute (JGI-PGF)"/>
            <person name="Eastwood D.C."/>
            <person name="Floudas D."/>
            <person name="Binder M."/>
            <person name="Majcherczyk A."/>
            <person name="Schneider P."/>
            <person name="Aerts A."/>
            <person name="Asiegbu F.O."/>
            <person name="Baker S.E."/>
            <person name="Barry K."/>
            <person name="Bendiksby M."/>
            <person name="Blumentritt M."/>
            <person name="Coutinho P.M."/>
            <person name="Cullen D."/>
            <person name="Cullen D."/>
            <person name="Gathman A."/>
            <person name="Goodell B."/>
            <person name="Henrissat B."/>
            <person name="Ihrmark K."/>
            <person name="Kauserud H."/>
            <person name="Kohler A."/>
            <person name="LaButti K."/>
            <person name="Lapidus A."/>
            <person name="Lavin J.L."/>
            <person name="Lee Y.-H."/>
            <person name="Lindquist E."/>
            <person name="Lilly W."/>
            <person name="Lucas S."/>
            <person name="Morin E."/>
            <person name="Murat C."/>
            <person name="Oguiza J.A."/>
            <person name="Park J."/>
            <person name="Pisabarro A.G."/>
            <person name="Riley R."/>
            <person name="Rosling A."/>
            <person name="Salamov A."/>
            <person name="Schmidt O."/>
            <person name="Schmutz J."/>
            <person name="Skrede I."/>
            <person name="Stenlid J."/>
            <person name="Wiebenga A."/>
            <person name="Xie X."/>
            <person name="Kues U."/>
            <person name="Hibbett D.S."/>
            <person name="Hoffmeister D."/>
            <person name="Hogberg N."/>
            <person name="Martin F."/>
            <person name="Grigoriev I.V."/>
            <person name="Watkinson S.C."/>
        </authorList>
    </citation>
    <scope>NUCLEOTIDE SEQUENCE</scope>
    <source>
        <strain evidence="3">S7.9</strain>
    </source>
</reference>
<protein>
    <recommendedName>
        <fullName evidence="2">DUF6533 domain-containing protein</fullName>
    </recommendedName>
</protein>
<accession>F8P3Q3</accession>
<evidence type="ECO:0000256" key="1">
    <source>
        <dbReference type="SAM" id="Phobius"/>
    </source>
</evidence>
<dbReference type="Pfam" id="PF20151">
    <property type="entry name" value="DUF6533"/>
    <property type="match status" value="1"/>
</dbReference>
<feature type="transmembrane region" description="Helical" evidence="1">
    <location>
        <begin position="234"/>
        <end position="257"/>
    </location>
</feature>
<dbReference type="HOGENOM" id="CLU_035509_13_0_1"/>
<feature type="domain" description="DUF6533" evidence="2">
    <location>
        <begin position="18"/>
        <end position="62"/>
    </location>
</feature>
<dbReference type="Proteomes" id="UP000008064">
    <property type="component" value="Unassembled WGS sequence"/>
</dbReference>
<dbReference type="AlphaFoldDB" id="F8P3Q3"/>
<dbReference type="RefSeq" id="XP_007320690.1">
    <property type="nucleotide sequence ID" value="XM_007320628.1"/>
</dbReference>
<gene>
    <name evidence="3" type="ORF">SERLADRAFT_472549</name>
</gene>
<dbReference type="GeneID" id="18820146"/>
<feature type="transmembrane region" description="Helical" evidence="1">
    <location>
        <begin position="41"/>
        <end position="67"/>
    </location>
</feature>
<feature type="transmembrane region" description="Helical" evidence="1">
    <location>
        <begin position="118"/>
        <end position="138"/>
    </location>
</feature>
<feature type="transmembrane region" description="Helical" evidence="1">
    <location>
        <begin position="210"/>
        <end position="228"/>
    </location>
</feature>